<dbReference type="InterPro" id="IPR001387">
    <property type="entry name" value="Cro/C1-type_HTH"/>
</dbReference>
<dbReference type="EMBL" id="CP001472">
    <property type="protein sequence ID" value="ACO32479.1"/>
    <property type="molecule type" value="Genomic_DNA"/>
</dbReference>
<gene>
    <name evidence="3" type="ordered locus">ACP_2207</name>
</gene>
<sequence length="92" mass="10140">MRMYNPPHPGEILAEYLNGRPVTATSTHLGVSRVALSRVLNGRAGISADMAIRLAEAFNTTPELWMNLQVQYDLARAGKARRKKITPLHDAA</sequence>
<dbReference type="PANTHER" id="PTHR36924">
    <property type="entry name" value="ANTITOXIN HIGA-1"/>
    <property type="match status" value="1"/>
</dbReference>
<dbReference type="InterPro" id="IPR013430">
    <property type="entry name" value="Toxin_antidote_HigA"/>
</dbReference>
<accession>C1F9P8</accession>
<dbReference type="SUPFAM" id="SSF47413">
    <property type="entry name" value="lambda repressor-like DNA-binding domains"/>
    <property type="match status" value="1"/>
</dbReference>
<reference evidence="3 4" key="1">
    <citation type="journal article" date="2009" name="Appl. Environ. Microbiol.">
        <title>Three genomes from the phylum Acidobacteria provide insight into the lifestyles of these microorganisms in soils.</title>
        <authorList>
            <person name="Ward N.L."/>
            <person name="Challacombe J.F."/>
            <person name="Janssen P.H."/>
            <person name="Henrissat B."/>
            <person name="Coutinho P.M."/>
            <person name="Wu M."/>
            <person name="Xie G."/>
            <person name="Haft D.H."/>
            <person name="Sait M."/>
            <person name="Badger J."/>
            <person name="Barabote R.D."/>
            <person name="Bradley B."/>
            <person name="Brettin T.S."/>
            <person name="Brinkac L.M."/>
            <person name="Bruce D."/>
            <person name="Creasy T."/>
            <person name="Daugherty S.C."/>
            <person name="Davidsen T.M."/>
            <person name="DeBoy R.T."/>
            <person name="Detter J.C."/>
            <person name="Dodson R.J."/>
            <person name="Durkin A.S."/>
            <person name="Ganapathy A."/>
            <person name="Gwinn-Giglio M."/>
            <person name="Han C.S."/>
            <person name="Khouri H."/>
            <person name="Kiss H."/>
            <person name="Kothari S.P."/>
            <person name="Madupu R."/>
            <person name="Nelson K.E."/>
            <person name="Nelson W.C."/>
            <person name="Paulsen I."/>
            <person name="Penn K."/>
            <person name="Ren Q."/>
            <person name="Rosovitz M.J."/>
            <person name="Selengut J.D."/>
            <person name="Shrivastava S."/>
            <person name="Sullivan S.A."/>
            <person name="Tapia R."/>
            <person name="Thompson L.S."/>
            <person name="Watkins K.L."/>
            <person name="Yang Q."/>
            <person name="Yu C."/>
            <person name="Zafar N."/>
            <person name="Zhou L."/>
            <person name="Kuske C.R."/>
        </authorList>
    </citation>
    <scope>NUCLEOTIDE SEQUENCE [LARGE SCALE GENOMIC DNA]</scope>
    <source>
        <strain evidence="4">ATCC 51196 / DSM 11244 / BCRC 80197 / JCM 7670 / NBRC 15755 / NCIMB 13165 / 161</strain>
    </source>
</reference>
<dbReference type="STRING" id="240015.ACP_2207"/>
<protein>
    <submittedName>
        <fullName evidence="3">Addiction module antidote protein, HigA family</fullName>
    </submittedName>
</protein>
<evidence type="ECO:0000256" key="1">
    <source>
        <dbReference type="ARBA" id="ARBA00023125"/>
    </source>
</evidence>
<organism evidence="3 4">
    <name type="scientific">Acidobacterium capsulatum (strain ATCC 51196 / DSM 11244 / BCRC 80197 / JCM 7670 / NBRC 15755 / NCIMB 13165 / 161)</name>
    <dbReference type="NCBI Taxonomy" id="240015"/>
    <lineage>
        <taxon>Bacteria</taxon>
        <taxon>Pseudomonadati</taxon>
        <taxon>Acidobacteriota</taxon>
        <taxon>Terriglobia</taxon>
        <taxon>Terriglobales</taxon>
        <taxon>Acidobacteriaceae</taxon>
        <taxon>Acidobacterium</taxon>
    </lineage>
</organism>
<dbReference type="NCBIfam" id="TIGR02607">
    <property type="entry name" value="antidote_HigA"/>
    <property type="match status" value="1"/>
</dbReference>
<dbReference type="KEGG" id="aca:ACP_2207"/>
<dbReference type="Pfam" id="PF01381">
    <property type="entry name" value="HTH_3"/>
    <property type="match status" value="1"/>
</dbReference>
<evidence type="ECO:0000313" key="4">
    <source>
        <dbReference type="Proteomes" id="UP000002207"/>
    </source>
</evidence>
<keyword evidence="4" id="KW-1185">Reference proteome</keyword>
<dbReference type="InterPro" id="IPR010982">
    <property type="entry name" value="Lambda_DNA-bd_dom_sf"/>
</dbReference>
<dbReference type="SMART" id="SM00530">
    <property type="entry name" value="HTH_XRE"/>
    <property type="match status" value="1"/>
</dbReference>
<dbReference type="PANTHER" id="PTHR36924:SF1">
    <property type="entry name" value="ANTITOXIN HIGA-1"/>
    <property type="match status" value="1"/>
</dbReference>
<dbReference type="GO" id="GO:0003677">
    <property type="term" value="F:DNA binding"/>
    <property type="evidence" value="ECO:0007669"/>
    <property type="project" value="UniProtKB-KW"/>
</dbReference>
<dbReference type="PROSITE" id="PS50943">
    <property type="entry name" value="HTH_CROC1"/>
    <property type="match status" value="1"/>
</dbReference>
<dbReference type="eggNOG" id="COG3093">
    <property type="taxonomic scope" value="Bacteria"/>
</dbReference>
<proteinExistence type="predicted"/>
<evidence type="ECO:0000259" key="2">
    <source>
        <dbReference type="PROSITE" id="PS50943"/>
    </source>
</evidence>
<dbReference type="RefSeq" id="WP_015897304.1">
    <property type="nucleotide sequence ID" value="NC_012483.1"/>
</dbReference>
<dbReference type="HOGENOM" id="CLU_140230_2_1_0"/>
<name>C1F9P8_ACIC5</name>
<dbReference type="OrthoDB" id="5297543at2"/>
<dbReference type="AlphaFoldDB" id="C1F9P8"/>
<keyword evidence="1" id="KW-0238">DNA-binding</keyword>
<evidence type="ECO:0000313" key="3">
    <source>
        <dbReference type="EMBL" id="ACO32479.1"/>
    </source>
</evidence>
<dbReference type="InParanoid" id="C1F9P8"/>
<feature type="domain" description="HTH cro/C1-type" evidence="2">
    <location>
        <begin position="29"/>
        <end position="65"/>
    </location>
</feature>
<dbReference type="CDD" id="cd00093">
    <property type="entry name" value="HTH_XRE"/>
    <property type="match status" value="1"/>
</dbReference>
<dbReference type="Proteomes" id="UP000002207">
    <property type="component" value="Chromosome"/>
</dbReference>
<dbReference type="Gene3D" id="1.10.260.40">
    <property type="entry name" value="lambda repressor-like DNA-binding domains"/>
    <property type="match status" value="1"/>
</dbReference>